<organism evidence="4 5">
    <name type="scientific">Halteria grandinella</name>
    <dbReference type="NCBI Taxonomy" id="5974"/>
    <lineage>
        <taxon>Eukaryota</taxon>
        <taxon>Sar</taxon>
        <taxon>Alveolata</taxon>
        <taxon>Ciliophora</taxon>
        <taxon>Intramacronucleata</taxon>
        <taxon>Spirotrichea</taxon>
        <taxon>Stichotrichia</taxon>
        <taxon>Sporadotrichida</taxon>
        <taxon>Halteriidae</taxon>
        <taxon>Halteria</taxon>
    </lineage>
</organism>
<dbReference type="Proteomes" id="UP000785679">
    <property type="component" value="Unassembled WGS sequence"/>
</dbReference>
<feature type="binding site" evidence="3">
    <location>
        <position position="164"/>
    </location>
    <ligand>
        <name>Mg(2+)</name>
        <dbReference type="ChEBI" id="CHEBI:18420"/>
        <label>1</label>
        <note>catalytic</note>
    </ligand>
</feature>
<dbReference type="PANTHER" id="PTHR43028">
    <property type="entry name" value="3'(2'),5'-BISPHOSPHATE NUCLEOTIDASE 1"/>
    <property type="match status" value="1"/>
</dbReference>
<gene>
    <name evidence="4" type="ORF">FGO68_gene6398</name>
</gene>
<evidence type="ECO:0000256" key="2">
    <source>
        <dbReference type="ARBA" id="ARBA00012633"/>
    </source>
</evidence>
<feature type="binding site" evidence="3">
    <location>
        <position position="162"/>
    </location>
    <ligand>
        <name>Mg(2+)</name>
        <dbReference type="ChEBI" id="CHEBI:18420"/>
        <label>1</label>
        <note>catalytic</note>
    </ligand>
</feature>
<dbReference type="Gene3D" id="3.40.190.80">
    <property type="match status" value="1"/>
</dbReference>
<dbReference type="EMBL" id="RRYP01005668">
    <property type="protein sequence ID" value="TNV81840.1"/>
    <property type="molecule type" value="Genomic_DNA"/>
</dbReference>
<dbReference type="InterPro" id="IPR000760">
    <property type="entry name" value="Inositol_monophosphatase-like"/>
</dbReference>
<evidence type="ECO:0000313" key="4">
    <source>
        <dbReference type="EMBL" id="TNV81840.1"/>
    </source>
</evidence>
<keyword evidence="5" id="KW-1185">Reference proteome</keyword>
<protein>
    <recommendedName>
        <fullName evidence="2">3'(2'),5'-bisphosphate nucleotidase</fullName>
        <ecNumber evidence="2">3.1.3.7</ecNumber>
    </recommendedName>
</protein>
<keyword evidence="3" id="KW-0460">Magnesium</keyword>
<dbReference type="GO" id="GO:0008441">
    <property type="term" value="F:3'(2'),5'-bisphosphate nucleotidase activity"/>
    <property type="evidence" value="ECO:0007669"/>
    <property type="project" value="UniProtKB-EC"/>
</dbReference>
<feature type="binding site" evidence="3">
    <location>
        <position position="315"/>
    </location>
    <ligand>
        <name>Mg(2+)</name>
        <dbReference type="ChEBI" id="CHEBI:18420"/>
        <label>1</label>
        <note>catalytic</note>
    </ligand>
</feature>
<dbReference type="SUPFAM" id="SSF56655">
    <property type="entry name" value="Carbohydrate phosphatase"/>
    <property type="match status" value="1"/>
</dbReference>
<dbReference type="OrthoDB" id="289714at2759"/>
<dbReference type="EC" id="3.1.3.7" evidence="2"/>
<accession>A0A8J8NWW3</accession>
<keyword evidence="3" id="KW-0479">Metal-binding</keyword>
<sequence>MTSPQQLLTRFVKLTDVMNACVTLSQSTGPTVRKVMQSSTGLQTKQKGLCKYDVCTEADLKIQSTIQHNLKALFPKARVICEEEDSSIDESMTPSLQPEQVLKTMKRKSYFTPEILSYQASVRKQGFERYLNDLSKLGEGHFTTSSDFQRGIRTLNSGFWVDPLDGSSGLAQGHTEHLTCIIGVAVNKRPLLGIIHKPFSQTRTPGVTVGRTYVGLPESGLFTIENNFSDSGRAIPAKEGAVPHYEAPFSKEKKPIKPVVCGSHNANQGIMDKLLYSLEPQKVERVAGSGNKFVHMVDGQSDFYINLVPGFKHWDMCGSEAILQSRFGLVTDAEQRPLTYDHETSQHTLKNGIIASRSKRQLAILQGRIEDSLGQSVAQIQRLVATQAEEEKRLKKLLVQQNDVEQTRKHLMHSI</sequence>
<dbReference type="AlphaFoldDB" id="A0A8J8NWW3"/>
<evidence type="ECO:0000313" key="5">
    <source>
        <dbReference type="Proteomes" id="UP000785679"/>
    </source>
</evidence>
<feature type="binding site" evidence="3">
    <location>
        <position position="82"/>
    </location>
    <ligand>
        <name>Mg(2+)</name>
        <dbReference type="ChEBI" id="CHEBI:18420"/>
        <label>1</label>
        <note>catalytic</note>
    </ligand>
</feature>
<dbReference type="GO" id="GO:0046872">
    <property type="term" value="F:metal ion binding"/>
    <property type="evidence" value="ECO:0007669"/>
    <property type="project" value="UniProtKB-KW"/>
</dbReference>
<comment type="caution">
    <text evidence="4">The sequence shown here is derived from an EMBL/GenBank/DDBJ whole genome shotgun (WGS) entry which is preliminary data.</text>
</comment>
<reference evidence="4" key="1">
    <citation type="submission" date="2019-06" db="EMBL/GenBank/DDBJ databases">
        <authorList>
            <person name="Zheng W."/>
        </authorList>
    </citation>
    <scope>NUCLEOTIDE SEQUENCE</scope>
    <source>
        <strain evidence="4">QDHG01</strain>
    </source>
</reference>
<comment type="similarity">
    <text evidence="1">Belongs to the inositol monophosphatase superfamily.</text>
</comment>
<feature type="binding site" evidence="3">
    <location>
        <position position="165"/>
    </location>
    <ligand>
        <name>Mg(2+)</name>
        <dbReference type="ChEBI" id="CHEBI:18420"/>
        <label>1</label>
        <note>catalytic</note>
    </ligand>
</feature>
<proteinExistence type="inferred from homology"/>
<dbReference type="Gene3D" id="3.30.540.10">
    <property type="entry name" value="Fructose-1,6-Bisphosphatase, subunit A, domain 1"/>
    <property type="match status" value="1"/>
</dbReference>
<dbReference type="Pfam" id="PF00459">
    <property type="entry name" value="Inositol_P"/>
    <property type="match status" value="1"/>
</dbReference>
<dbReference type="PANTHER" id="PTHR43028:SF5">
    <property type="entry name" value="3'(2'),5'-BISPHOSPHATE NUCLEOTIDASE 1"/>
    <property type="match status" value="1"/>
</dbReference>
<evidence type="ECO:0000256" key="1">
    <source>
        <dbReference type="ARBA" id="ARBA00009759"/>
    </source>
</evidence>
<comment type="cofactor">
    <cofactor evidence="3">
        <name>Mg(2+)</name>
        <dbReference type="ChEBI" id="CHEBI:18420"/>
    </cofactor>
</comment>
<evidence type="ECO:0000256" key="3">
    <source>
        <dbReference type="PIRSR" id="PIRSR600760-2"/>
    </source>
</evidence>
<dbReference type="InterPro" id="IPR050725">
    <property type="entry name" value="CysQ/Inositol_MonoPase"/>
</dbReference>
<name>A0A8J8NWW3_HALGN</name>